<accession>A0A8X6TG20</accession>
<name>A0A8X6TG20_NEPPI</name>
<evidence type="ECO:0000313" key="1">
    <source>
        <dbReference type="EMBL" id="GFT07037.1"/>
    </source>
</evidence>
<dbReference type="EMBL" id="BMAW01056694">
    <property type="protein sequence ID" value="GFT07037.1"/>
    <property type="molecule type" value="Genomic_DNA"/>
</dbReference>
<proteinExistence type="predicted"/>
<dbReference type="AlphaFoldDB" id="A0A8X6TG20"/>
<protein>
    <submittedName>
        <fullName evidence="1">Uncharacterized protein</fullName>
    </submittedName>
</protein>
<gene>
    <name evidence="1" type="ORF">NPIL_520241</name>
</gene>
<organism evidence="1 2">
    <name type="scientific">Nephila pilipes</name>
    <name type="common">Giant wood spider</name>
    <name type="synonym">Nephila maculata</name>
    <dbReference type="NCBI Taxonomy" id="299642"/>
    <lineage>
        <taxon>Eukaryota</taxon>
        <taxon>Metazoa</taxon>
        <taxon>Ecdysozoa</taxon>
        <taxon>Arthropoda</taxon>
        <taxon>Chelicerata</taxon>
        <taxon>Arachnida</taxon>
        <taxon>Araneae</taxon>
        <taxon>Araneomorphae</taxon>
        <taxon>Entelegynae</taxon>
        <taxon>Araneoidea</taxon>
        <taxon>Nephilidae</taxon>
        <taxon>Nephila</taxon>
    </lineage>
</organism>
<reference evidence="1" key="1">
    <citation type="submission" date="2020-08" db="EMBL/GenBank/DDBJ databases">
        <title>Multicomponent nature underlies the extraordinary mechanical properties of spider dragline silk.</title>
        <authorList>
            <person name="Kono N."/>
            <person name="Nakamura H."/>
            <person name="Mori M."/>
            <person name="Yoshida Y."/>
            <person name="Ohtoshi R."/>
            <person name="Malay A.D."/>
            <person name="Moran D.A.P."/>
            <person name="Tomita M."/>
            <person name="Numata K."/>
            <person name="Arakawa K."/>
        </authorList>
    </citation>
    <scope>NUCLEOTIDE SEQUENCE</scope>
</reference>
<comment type="caution">
    <text evidence="1">The sequence shown here is derived from an EMBL/GenBank/DDBJ whole genome shotgun (WGS) entry which is preliminary data.</text>
</comment>
<dbReference type="Proteomes" id="UP000887013">
    <property type="component" value="Unassembled WGS sequence"/>
</dbReference>
<sequence>MSSSEQLFRMAYVEACMSVLSSFTVVMIWKTLTYHLQSQCKQRIHEPHTLLQDRSRLFALFITSPLSIKVKFATRPTDFPRTSAPHQRISTAFLITDTNPALAPKCLVFGRKLQKGLQRKARDYSFKYLFLRIYL</sequence>
<evidence type="ECO:0000313" key="2">
    <source>
        <dbReference type="Proteomes" id="UP000887013"/>
    </source>
</evidence>
<keyword evidence="2" id="KW-1185">Reference proteome</keyword>